<feature type="transmembrane region" description="Helical" evidence="1">
    <location>
        <begin position="20"/>
        <end position="41"/>
    </location>
</feature>
<keyword evidence="1" id="KW-0472">Membrane</keyword>
<dbReference type="AlphaFoldDB" id="A0A2P2PIA3"/>
<keyword evidence="1" id="KW-0812">Transmembrane</keyword>
<evidence type="ECO:0000313" key="2">
    <source>
        <dbReference type="EMBL" id="MBX54504.1"/>
    </source>
</evidence>
<protein>
    <submittedName>
        <fullName evidence="2">Uncharacterized protein</fullName>
    </submittedName>
</protein>
<keyword evidence="1" id="KW-1133">Transmembrane helix</keyword>
<organism evidence="2">
    <name type="scientific">Rhizophora mucronata</name>
    <name type="common">Asiatic mangrove</name>
    <dbReference type="NCBI Taxonomy" id="61149"/>
    <lineage>
        <taxon>Eukaryota</taxon>
        <taxon>Viridiplantae</taxon>
        <taxon>Streptophyta</taxon>
        <taxon>Embryophyta</taxon>
        <taxon>Tracheophyta</taxon>
        <taxon>Spermatophyta</taxon>
        <taxon>Magnoliopsida</taxon>
        <taxon>eudicotyledons</taxon>
        <taxon>Gunneridae</taxon>
        <taxon>Pentapetalae</taxon>
        <taxon>rosids</taxon>
        <taxon>fabids</taxon>
        <taxon>Malpighiales</taxon>
        <taxon>Rhizophoraceae</taxon>
        <taxon>Rhizophora</taxon>
    </lineage>
</organism>
<accession>A0A2P2PIA3</accession>
<name>A0A2P2PIA3_RHIMU</name>
<evidence type="ECO:0000256" key="1">
    <source>
        <dbReference type="SAM" id="Phobius"/>
    </source>
</evidence>
<reference evidence="2" key="1">
    <citation type="submission" date="2018-02" db="EMBL/GenBank/DDBJ databases">
        <title>Rhizophora mucronata_Transcriptome.</title>
        <authorList>
            <person name="Meera S.P."/>
            <person name="Sreeshan A."/>
            <person name="Augustine A."/>
        </authorList>
    </citation>
    <scope>NUCLEOTIDE SEQUENCE</scope>
    <source>
        <tissue evidence="2">Leaf</tissue>
    </source>
</reference>
<proteinExistence type="predicted"/>
<dbReference type="EMBL" id="GGEC01074020">
    <property type="protein sequence ID" value="MBX54504.1"/>
    <property type="molecule type" value="Transcribed_RNA"/>
</dbReference>
<sequence>MVWWSLYVDTIIYDTLAWTYQISILVPAIYAFLFSTCLCFLEWG</sequence>